<name>A0A164P8V0_9AGAM</name>
<evidence type="ECO:0000256" key="4">
    <source>
        <dbReference type="ARBA" id="ARBA00023163"/>
    </source>
</evidence>
<keyword evidence="5" id="KW-0539">Nucleus</keyword>
<dbReference type="CDD" id="cd00067">
    <property type="entry name" value="GAL4"/>
    <property type="match status" value="1"/>
</dbReference>
<evidence type="ECO:0000313" key="8">
    <source>
        <dbReference type="Proteomes" id="UP000076722"/>
    </source>
</evidence>
<dbReference type="SMART" id="SM00066">
    <property type="entry name" value="GAL4"/>
    <property type="match status" value="1"/>
</dbReference>
<dbReference type="SUPFAM" id="SSF57701">
    <property type="entry name" value="Zn2/Cys6 DNA-binding domain"/>
    <property type="match status" value="1"/>
</dbReference>
<dbReference type="GO" id="GO:0005634">
    <property type="term" value="C:nucleus"/>
    <property type="evidence" value="ECO:0007669"/>
    <property type="project" value="UniProtKB-SubCell"/>
</dbReference>
<keyword evidence="8" id="KW-1185">Reference proteome</keyword>
<evidence type="ECO:0000256" key="5">
    <source>
        <dbReference type="ARBA" id="ARBA00023242"/>
    </source>
</evidence>
<protein>
    <recommendedName>
        <fullName evidence="6">Zn(2)-C6 fungal-type domain-containing protein</fullName>
    </recommendedName>
</protein>
<dbReference type="GO" id="GO:0003677">
    <property type="term" value="F:DNA binding"/>
    <property type="evidence" value="ECO:0007669"/>
    <property type="project" value="InterPro"/>
</dbReference>
<dbReference type="PANTHER" id="PTHR47338">
    <property type="entry name" value="ZN(II)2CYS6 TRANSCRIPTION FACTOR (EUROFUNG)-RELATED"/>
    <property type="match status" value="1"/>
</dbReference>
<proteinExistence type="predicted"/>
<accession>A0A164P8V0</accession>
<dbReference type="STRING" id="1314777.A0A164P8V0"/>
<organism evidence="7 8">
    <name type="scientific">Sistotremastrum niveocremeum HHB9708</name>
    <dbReference type="NCBI Taxonomy" id="1314777"/>
    <lineage>
        <taxon>Eukaryota</taxon>
        <taxon>Fungi</taxon>
        <taxon>Dikarya</taxon>
        <taxon>Basidiomycota</taxon>
        <taxon>Agaricomycotina</taxon>
        <taxon>Agaricomycetes</taxon>
        <taxon>Sistotremastrales</taxon>
        <taxon>Sistotremastraceae</taxon>
        <taxon>Sertulicium</taxon>
        <taxon>Sertulicium niveocremeum</taxon>
    </lineage>
</organism>
<dbReference type="PROSITE" id="PS50048">
    <property type="entry name" value="ZN2_CY6_FUNGAL_2"/>
    <property type="match status" value="1"/>
</dbReference>
<keyword evidence="3" id="KW-0805">Transcription regulation</keyword>
<dbReference type="AlphaFoldDB" id="A0A164P8V0"/>
<sequence>MSSSEPSSSAFQDEIPTVLQRGAACLACRRKKMKCDGKKPFCTQCKRARQEDDCQYDDGEHKSRHRILAEQVDQLESRLRQLEGEARIRDLASAANPDSGTPPADPALTALFSEMALGLNTSLPISSVDAQALVPSLTQVSAVQSFDTQDFSPGHLQPLAAAFLAHRYQFCPLIRFPDVFEVLSPSLKNAIYMVGARFSSSHLETSFLPSSLQALSSGLARGESVLDAIIASCILALYFFINGRLLEGHYHASAAVTLVLQCGIHQIDKPYVTETNFSTVRDTRLGPVRTPAERVLRMRIFWQVFYLDRCWSVAIGMSPGLSENFTQASAITTQFPGEEGQQVTAGSTISNFFDNPGVAASNNIEVLLVKSAALFEKASSLALLIQDASDDRHWDDYIKFQNAIEQFLATIPAITGPSASEIDLRLVVVHTLLRTAIIHLYHPFATADINIHAKSLEAARGIREVIRTIRTRQFQYLDPILGSCWMSAAAVFIRERSTIRLSAALIDPGSLLEDVEQELQSVIGATRKLAQFFPIVDLILRKIELHNASSY</sequence>
<dbReference type="Gene3D" id="4.10.240.10">
    <property type="entry name" value="Zn(2)-C6 fungal-type DNA-binding domain"/>
    <property type="match status" value="1"/>
</dbReference>
<dbReference type="GO" id="GO:0008270">
    <property type="term" value="F:zinc ion binding"/>
    <property type="evidence" value="ECO:0007669"/>
    <property type="project" value="InterPro"/>
</dbReference>
<dbReference type="GO" id="GO:0006351">
    <property type="term" value="P:DNA-templated transcription"/>
    <property type="evidence" value="ECO:0007669"/>
    <property type="project" value="InterPro"/>
</dbReference>
<comment type="subcellular location">
    <subcellularLocation>
        <location evidence="1">Nucleus</location>
    </subcellularLocation>
</comment>
<dbReference type="InterPro" id="IPR050815">
    <property type="entry name" value="TF_fung"/>
</dbReference>
<dbReference type="CDD" id="cd12148">
    <property type="entry name" value="fungal_TF_MHR"/>
    <property type="match status" value="1"/>
</dbReference>
<feature type="domain" description="Zn(2)-C6 fungal-type" evidence="6">
    <location>
        <begin position="24"/>
        <end position="56"/>
    </location>
</feature>
<dbReference type="PROSITE" id="PS00463">
    <property type="entry name" value="ZN2_CY6_FUNGAL_1"/>
    <property type="match status" value="1"/>
</dbReference>
<dbReference type="Pfam" id="PF00172">
    <property type="entry name" value="Zn_clus"/>
    <property type="match status" value="1"/>
</dbReference>
<keyword evidence="2" id="KW-0479">Metal-binding</keyword>
<dbReference type="InterPro" id="IPR001138">
    <property type="entry name" value="Zn2Cys6_DnaBD"/>
</dbReference>
<evidence type="ECO:0000256" key="2">
    <source>
        <dbReference type="ARBA" id="ARBA00022723"/>
    </source>
</evidence>
<gene>
    <name evidence="7" type="ORF">SISNIDRAFT_552558</name>
</gene>
<evidence type="ECO:0000259" key="6">
    <source>
        <dbReference type="PROSITE" id="PS50048"/>
    </source>
</evidence>
<dbReference type="InterPro" id="IPR007219">
    <property type="entry name" value="XnlR_reg_dom"/>
</dbReference>
<dbReference type="Pfam" id="PF04082">
    <property type="entry name" value="Fungal_trans"/>
    <property type="match status" value="1"/>
</dbReference>
<dbReference type="EMBL" id="KV419436">
    <property type="protein sequence ID" value="KZS88484.1"/>
    <property type="molecule type" value="Genomic_DNA"/>
</dbReference>
<dbReference type="GO" id="GO:0000981">
    <property type="term" value="F:DNA-binding transcription factor activity, RNA polymerase II-specific"/>
    <property type="evidence" value="ECO:0007669"/>
    <property type="project" value="InterPro"/>
</dbReference>
<dbReference type="InterPro" id="IPR036864">
    <property type="entry name" value="Zn2-C6_fun-type_DNA-bd_sf"/>
</dbReference>
<evidence type="ECO:0000256" key="3">
    <source>
        <dbReference type="ARBA" id="ARBA00023015"/>
    </source>
</evidence>
<dbReference type="PANTHER" id="PTHR47338:SF29">
    <property type="entry name" value="ZN(2)-C6 FUNGAL-TYPE DOMAIN-CONTAINING PROTEIN"/>
    <property type="match status" value="1"/>
</dbReference>
<keyword evidence="4" id="KW-0804">Transcription</keyword>
<dbReference type="Proteomes" id="UP000076722">
    <property type="component" value="Unassembled WGS sequence"/>
</dbReference>
<evidence type="ECO:0000313" key="7">
    <source>
        <dbReference type="EMBL" id="KZS88484.1"/>
    </source>
</evidence>
<evidence type="ECO:0000256" key="1">
    <source>
        <dbReference type="ARBA" id="ARBA00004123"/>
    </source>
</evidence>
<reference evidence="7 8" key="1">
    <citation type="journal article" date="2016" name="Mol. Biol. Evol.">
        <title>Comparative Genomics of Early-Diverging Mushroom-Forming Fungi Provides Insights into the Origins of Lignocellulose Decay Capabilities.</title>
        <authorList>
            <person name="Nagy L.G."/>
            <person name="Riley R."/>
            <person name="Tritt A."/>
            <person name="Adam C."/>
            <person name="Daum C."/>
            <person name="Floudas D."/>
            <person name="Sun H."/>
            <person name="Yadav J.S."/>
            <person name="Pangilinan J."/>
            <person name="Larsson K.H."/>
            <person name="Matsuura K."/>
            <person name="Barry K."/>
            <person name="Labutti K."/>
            <person name="Kuo R."/>
            <person name="Ohm R.A."/>
            <person name="Bhattacharya S.S."/>
            <person name="Shirouzu T."/>
            <person name="Yoshinaga Y."/>
            <person name="Martin F.M."/>
            <person name="Grigoriev I.V."/>
            <person name="Hibbett D.S."/>
        </authorList>
    </citation>
    <scope>NUCLEOTIDE SEQUENCE [LARGE SCALE GENOMIC DNA]</scope>
    <source>
        <strain evidence="7 8">HHB9708</strain>
    </source>
</reference>
<dbReference type="OrthoDB" id="2309723at2759"/>